<dbReference type="InterPro" id="IPR023578">
    <property type="entry name" value="Ras_GEF_dom_sf"/>
</dbReference>
<sequence length="514" mass="56006">MYTPRKNMWLEIFPACDTRLQCHRYDATVAWGCLEEAPARKIPIPQARRRPSPTGTMASPGSKPGKNGKLCLNPGVFPGWGPGCTQSFPGACGEGCGCVTVCTGHCLQGGGSRRQARALLLKLPPGVDSGTRILVQSHLTLTWLETSATGRCSLAACPPLGTLASRNPRDATCSNAVGFGSAIKANASGHLSGALCSCCGDSCTPPAAAERSSFCLRSNSQAFWWLQHRLHIPSVPPLGERASAMKWNLISPTKPSWMELLEHEVRQLLPALLRRDIISIFSFLENYNEFASTEEVLDLLFTKYGCIVAAYCDNDAALQWWKMAISCILDIWLEYYQEDFHQLPEFPSLTKLLEFMRQRMPGSDLEHRALCYLKLFRHLHAVEPEAREQHPESPQEPAPAPTVAPAAPSGPEVIEQVLAAGAEGLARTEIPAAESKPLKIVVTGLFHCSTLEEPLAPSASPEEDHHLPPEQLASTPEQHPEPPQEPAPAPTAGLVMATAQRRLAHPCHFTVSIF</sequence>
<feature type="compositionally biased region" description="Basic and acidic residues" evidence="2">
    <location>
        <begin position="384"/>
        <end position="393"/>
    </location>
</feature>
<dbReference type="PROSITE" id="PS50212">
    <property type="entry name" value="RASGEF_NTER"/>
    <property type="match status" value="1"/>
</dbReference>
<feature type="region of interest" description="Disordered" evidence="2">
    <location>
        <begin position="455"/>
        <end position="490"/>
    </location>
</feature>
<reference evidence="4" key="1">
    <citation type="submission" date="2020-12" db="EMBL/GenBank/DDBJ databases">
        <authorList>
            <consortium name="Molecular Ecology Group"/>
        </authorList>
    </citation>
    <scope>NUCLEOTIDE SEQUENCE</scope>
    <source>
        <strain evidence="4">TBG_1078</strain>
    </source>
</reference>
<name>A0A811YS47_NYCPR</name>
<organism evidence="4 5">
    <name type="scientific">Nyctereutes procyonoides</name>
    <name type="common">Raccoon dog</name>
    <name type="synonym">Canis procyonoides</name>
    <dbReference type="NCBI Taxonomy" id="34880"/>
    <lineage>
        <taxon>Eukaryota</taxon>
        <taxon>Metazoa</taxon>
        <taxon>Chordata</taxon>
        <taxon>Craniata</taxon>
        <taxon>Vertebrata</taxon>
        <taxon>Euteleostomi</taxon>
        <taxon>Mammalia</taxon>
        <taxon>Eutheria</taxon>
        <taxon>Laurasiatheria</taxon>
        <taxon>Carnivora</taxon>
        <taxon>Caniformia</taxon>
        <taxon>Canidae</taxon>
        <taxon>Nyctereutes</taxon>
    </lineage>
</organism>
<keyword evidence="5" id="KW-1185">Reference proteome</keyword>
<keyword evidence="1" id="KW-0344">Guanine-nucleotide releasing factor</keyword>
<dbReference type="PANTHER" id="PTHR46793:SF3">
    <property type="entry name" value="RIKEN CDNA 4930596D02 GENE"/>
    <property type="match status" value="1"/>
</dbReference>
<dbReference type="AlphaFoldDB" id="A0A811YS47"/>
<proteinExistence type="predicted"/>
<dbReference type="InterPro" id="IPR000651">
    <property type="entry name" value="Ras-like_Gua-exchang_fac_N"/>
</dbReference>
<comment type="caution">
    <text evidence="4">The sequence shown here is derived from an EMBL/GenBank/DDBJ whole genome shotgun (WGS) entry which is preliminary data.</text>
</comment>
<accession>A0A811YS47</accession>
<evidence type="ECO:0000259" key="3">
    <source>
        <dbReference type="PROSITE" id="PS50212"/>
    </source>
</evidence>
<feature type="region of interest" description="Disordered" evidence="2">
    <location>
        <begin position="384"/>
        <end position="409"/>
    </location>
</feature>
<dbReference type="SUPFAM" id="SSF48366">
    <property type="entry name" value="Ras GEF"/>
    <property type="match status" value="1"/>
</dbReference>
<protein>
    <submittedName>
        <fullName evidence="4">(raccoon dog) hypothetical protein</fullName>
    </submittedName>
</protein>
<dbReference type="GO" id="GO:0005085">
    <property type="term" value="F:guanyl-nucleotide exchange factor activity"/>
    <property type="evidence" value="ECO:0007669"/>
    <property type="project" value="UniProtKB-KW"/>
</dbReference>
<dbReference type="EMBL" id="CAJHUB010000732">
    <property type="protein sequence ID" value="CAD7679514.1"/>
    <property type="molecule type" value="Genomic_DNA"/>
</dbReference>
<feature type="region of interest" description="Disordered" evidence="2">
    <location>
        <begin position="45"/>
        <end position="66"/>
    </location>
</feature>
<dbReference type="Proteomes" id="UP000645828">
    <property type="component" value="Unassembled WGS sequence"/>
</dbReference>
<evidence type="ECO:0000256" key="2">
    <source>
        <dbReference type="SAM" id="MobiDB-lite"/>
    </source>
</evidence>
<dbReference type="PANTHER" id="PTHR46793">
    <property type="entry name" value="1700018F24RIK PROTEIN-RELATED-RELATED"/>
    <property type="match status" value="1"/>
</dbReference>
<evidence type="ECO:0000313" key="5">
    <source>
        <dbReference type="Proteomes" id="UP000645828"/>
    </source>
</evidence>
<evidence type="ECO:0000313" key="4">
    <source>
        <dbReference type="EMBL" id="CAD7679514.1"/>
    </source>
</evidence>
<evidence type="ECO:0000256" key="1">
    <source>
        <dbReference type="PROSITE-ProRule" id="PRU00135"/>
    </source>
</evidence>
<dbReference type="Gene3D" id="1.20.870.10">
    <property type="entry name" value="Son of sevenless (SoS) protein Chain: S domain 1"/>
    <property type="match status" value="1"/>
</dbReference>
<gene>
    <name evidence="4" type="ORF">NYPRO_LOCUS12313</name>
</gene>
<feature type="domain" description="N-terminal Ras-GEF" evidence="3">
    <location>
        <begin position="248"/>
        <end position="377"/>
    </location>
</feature>